<feature type="binding site" evidence="5">
    <location>
        <begin position="106"/>
        <end position="109"/>
    </location>
    <ligand>
        <name>NADP(+)</name>
        <dbReference type="ChEBI" id="CHEBI:58349"/>
    </ligand>
</feature>
<evidence type="ECO:0000256" key="4">
    <source>
        <dbReference type="ARBA" id="ARBA00023235"/>
    </source>
</evidence>
<feature type="site" description="Important for catalytic activity" evidence="5">
    <location>
        <position position="110"/>
    </location>
</feature>
<protein>
    <recommendedName>
        <fullName evidence="5">GDP-L-fucose synthase</fullName>
        <ecNumber evidence="5">1.1.1.271</ecNumber>
    </recommendedName>
    <alternativeName>
        <fullName evidence="5">GDP-4-keto-6-deoxy-D-mannose-3,5-epimerase-4-reductase</fullName>
    </alternativeName>
</protein>
<feature type="binding site" evidence="5">
    <location>
        <begin position="11"/>
        <end position="17"/>
    </location>
    <ligand>
        <name>NADP(+)</name>
        <dbReference type="ChEBI" id="CHEBI:58349"/>
    </ligand>
</feature>
<feature type="binding site" evidence="5">
    <location>
        <position position="203"/>
    </location>
    <ligand>
        <name>substrate</name>
    </ligand>
</feature>
<dbReference type="SUPFAM" id="SSF51735">
    <property type="entry name" value="NAD(P)-binding Rossmann-fold domains"/>
    <property type="match status" value="1"/>
</dbReference>
<dbReference type="EMBL" id="JACJLL010000007">
    <property type="protein sequence ID" value="MBM6818151.1"/>
    <property type="molecule type" value="Genomic_DNA"/>
</dbReference>
<keyword evidence="5" id="KW-0511">Multifunctional enzyme</keyword>
<comment type="function">
    <text evidence="5">Catalyzes the two-step NADP-dependent conversion of GDP-4-dehydro-6-deoxy-D-mannose to GDP-fucose, involving an epimerase and a reductase reaction.</text>
</comment>
<comment type="similarity">
    <text evidence="1 5">Belongs to the NAD(P)-dependent epimerase/dehydratase family. Fucose synthase subfamily.</text>
</comment>
<dbReference type="HAMAP" id="MF_00956">
    <property type="entry name" value="GDP_fucose_synth"/>
    <property type="match status" value="1"/>
</dbReference>
<evidence type="ECO:0000256" key="5">
    <source>
        <dbReference type="HAMAP-Rule" id="MF_00956"/>
    </source>
</evidence>
<feature type="binding site" evidence="5">
    <location>
        <position position="141"/>
    </location>
    <ligand>
        <name>NADP(+)</name>
        <dbReference type="ChEBI" id="CHEBI:58349"/>
    </ligand>
</feature>
<evidence type="ECO:0000313" key="8">
    <source>
        <dbReference type="Proteomes" id="UP000767334"/>
    </source>
</evidence>
<feature type="binding site" evidence="5">
    <location>
        <position position="270"/>
    </location>
    <ligand>
        <name>substrate</name>
    </ligand>
</feature>
<sequence length="311" mass="35333">MNKDDKIYVAGHRGMVGSAIKRRLEKEGYTNIIVKTSKELDLTNQAKVDEFFSVEKPDYVFLAAAKVGGIMANIESPGKFIYDNLMISTNVIHAAYKNNVKKLMFLGSSCIYPRNCPQPMKEEYLLDGKLEPTNEAYALAKISGLKMCEYYNKQYNTNFISVMPSNIYGENDNFSKESSHVVAALIRKFHEAKVANNEVVEIWGTGKARREFIYVDDVADACVYLMNEYSEDQHVNIGTGEDVSIKELAEIINEVIGFKGRIEFNTDKPDGMPRKLCDVSKLHSLGWNHRVNLKEGIAKSYKWFIDTLEKF</sequence>
<feature type="binding site" evidence="5">
    <location>
        <position position="188"/>
    </location>
    <ligand>
        <name>substrate</name>
    </ligand>
</feature>
<dbReference type="PANTHER" id="PTHR43238:SF1">
    <property type="entry name" value="GDP-L-FUCOSE SYNTHASE"/>
    <property type="match status" value="1"/>
</dbReference>
<reference evidence="7 8" key="1">
    <citation type="journal article" date="2021" name="Sci. Rep.">
        <title>The distribution of antibiotic resistance genes in chicken gut microbiota commensals.</title>
        <authorList>
            <person name="Juricova H."/>
            <person name="Matiasovicova J."/>
            <person name="Kubasova T."/>
            <person name="Cejkova D."/>
            <person name="Rychlik I."/>
        </authorList>
    </citation>
    <scope>NUCLEOTIDE SEQUENCE [LARGE SCALE GENOMIC DNA]</scope>
    <source>
        <strain evidence="7 8">An435</strain>
    </source>
</reference>
<keyword evidence="3 5" id="KW-0560">Oxidoreductase</keyword>
<dbReference type="Gene3D" id="3.40.50.720">
    <property type="entry name" value="NAD(P)-binding Rossmann-like Domain"/>
    <property type="match status" value="1"/>
</dbReference>
<dbReference type="Gene3D" id="3.90.25.10">
    <property type="entry name" value="UDP-galactose 4-epimerase, domain 1"/>
    <property type="match status" value="1"/>
</dbReference>
<dbReference type="InterPro" id="IPR028614">
    <property type="entry name" value="GDP_fucose/colitose_synth"/>
</dbReference>
<dbReference type="Pfam" id="PF01370">
    <property type="entry name" value="Epimerase"/>
    <property type="match status" value="1"/>
</dbReference>
<feature type="domain" description="NAD-dependent epimerase/dehydratase" evidence="6">
    <location>
        <begin position="7"/>
        <end position="238"/>
    </location>
</feature>
<evidence type="ECO:0000259" key="6">
    <source>
        <dbReference type="Pfam" id="PF01370"/>
    </source>
</evidence>
<dbReference type="PANTHER" id="PTHR43238">
    <property type="entry name" value="GDP-L-FUCOSE SYNTHASE"/>
    <property type="match status" value="1"/>
</dbReference>
<evidence type="ECO:0000256" key="1">
    <source>
        <dbReference type="ARBA" id="ARBA00005959"/>
    </source>
</evidence>
<dbReference type="InterPro" id="IPR001509">
    <property type="entry name" value="Epimerase_deHydtase"/>
</dbReference>
<evidence type="ECO:0000256" key="2">
    <source>
        <dbReference type="ARBA" id="ARBA00022857"/>
    </source>
</evidence>
<evidence type="ECO:0000256" key="3">
    <source>
        <dbReference type="ARBA" id="ARBA00023002"/>
    </source>
</evidence>
<feature type="site" description="Important for catalytic activity" evidence="5">
    <location>
        <position position="108"/>
    </location>
</feature>
<feature type="binding site" evidence="5">
    <location>
        <begin position="164"/>
        <end position="167"/>
    </location>
    <ligand>
        <name>NADP(+)</name>
        <dbReference type="ChEBI" id="CHEBI:58349"/>
    </ligand>
</feature>
<dbReference type="CDD" id="cd05239">
    <property type="entry name" value="GDP_FS_SDR_e"/>
    <property type="match status" value="1"/>
</dbReference>
<dbReference type="EC" id="1.1.1.271" evidence="5"/>
<dbReference type="RefSeq" id="WP_148324437.1">
    <property type="nucleotide sequence ID" value="NZ_JACJLL010000007.1"/>
</dbReference>
<feature type="binding site" evidence="5">
    <location>
        <position position="210"/>
    </location>
    <ligand>
        <name>substrate</name>
    </ligand>
</feature>
<feature type="active site" description="Proton donor/acceptor" evidence="5">
    <location>
        <position position="137"/>
    </location>
</feature>
<name>A0ABS2FCW7_9CLOT</name>
<comment type="catalytic activity">
    <reaction evidence="5">
        <text>GDP-beta-L-fucose + NADP(+) = GDP-4-dehydro-alpha-D-rhamnose + NADPH + H(+)</text>
        <dbReference type="Rhea" id="RHEA:18885"/>
        <dbReference type="ChEBI" id="CHEBI:15378"/>
        <dbReference type="ChEBI" id="CHEBI:57273"/>
        <dbReference type="ChEBI" id="CHEBI:57783"/>
        <dbReference type="ChEBI" id="CHEBI:57964"/>
        <dbReference type="ChEBI" id="CHEBI:58349"/>
        <dbReference type="EC" id="1.1.1.271"/>
    </reaction>
</comment>
<comment type="caution">
    <text evidence="7">The sequence shown here is derived from an EMBL/GenBank/DDBJ whole genome shotgun (WGS) entry which is preliminary data.</text>
</comment>
<comment type="pathway">
    <text evidence="5">Nucleotide-sugar biosynthesis; GDP-L-fucose biosynthesis via de novo pathway; GDP-L-fucose from GDP-alpha-D-mannose: step 2/2.</text>
</comment>
<keyword evidence="4 5" id="KW-0413">Isomerase</keyword>
<gene>
    <name evidence="5" type="primary">fcl</name>
    <name evidence="7" type="ORF">H6A19_02160</name>
</gene>
<keyword evidence="8" id="KW-1185">Reference proteome</keyword>
<feature type="binding site" evidence="5">
    <location>
        <position position="180"/>
    </location>
    <ligand>
        <name>NADP(+)</name>
        <dbReference type="ChEBI" id="CHEBI:58349"/>
    </ligand>
</feature>
<organism evidence="7 8">
    <name type="scientific">Clostridium saudiense</name>
    <dbReference type="NCBI Taxonomy" id="1414720"/>
    <lineage>
        <taxon>Bacteria</taxon>
        <taxon>Bacillati</taxon>
        <taxon>Bacillota</taxon>
        <taxon>Clostridia</taxon>
        <taxon>Eubacteriales</taxon>
        <taxon>Clostridiaceae</taxon>
        <taxon>Clostridium</taxon>
    </lineage>
</organism>
<evidence type="ECO:0000313" key="7">
    <source>
        <dbReference type="EMBL" id="MBM6818151.1"/>
    </source>
</evidence>
<accession>A0ABS2FCW7</accession>
<dbReference type="InterPro" id="IPR036291">
    <property type="entry name" value="NAD(P)-bd_dom_sf"/>
</dbReference>
<keyword evidence="2 5" id="KW-0521">NADP</keyword>
<dbReference type="Proteomes" id="UP000767334">
    <property type="component" value="Unassembled WGS sequence"/>
</dbReference>
<proteinExistence type="inferred from homology"/>